<keyword evidence="2" id="KW-1185">Reference proteome</keyword>
<protein>
    <submittedName>
        <fullName evidence="1">Uncharacterized protein</fullName>
    </submittedName>
</protein>
<evidence type="ECO:0000313" key="2">
    <source>
        <dbReference type="Proteomes" id="UP001153269"/>
    </source>
</evidence>
<dbReference type="EMBL" id="CADEAL010000122">
    <property type="protein sequence ID" value="CAB1414742.1"/>
    <property type="molecule type" value="Genomic_DNA"/>
</dbReference>
<evidence type="ECO:0000313" key="1">
    <source>
        <dbReference type="EMBL" id="CAB1414742.1"/>
    </source>
</evidence>
<accession>A0A9N7TKJ4</accession>
<gene>
    <name evidence="1" type="ORF">PLEPLA_LOCUS2453</name>
</gene>
<sequence length="128" mass="13371">MPYKGTVRSILDFCMFGNVKPVAVNKPVGPAGETLMGVCSGPPNAEANLEAGLCACETKTQADSASAAAVPTKCMNGVLPRTEVLPVKKAADLSKSTNFPVLKRTQRISSLHSLSGTRHSSISTSGYF</sequence>
<proteinExistence type="predicted"/>
<name>A0A9N7TKJ4_PLEPL</name>
<dbReference type="Proteomes" id="UP001153269">
    <property type="component" value="Unassembled WGS sequence"/>
</dbReference>
<reference evidence="1" key="1">
    <citation type="submission" date="2020-03" db="EMBL/GenBank/DDBJ databases">
        <authorList>
            <person name="Weist P."/>
        </authorList>
    </citation>
    <scope>NUCLEOTIDE SEQUENCE</scope>
</reference>
<dbReference type="AlphaFoldDB" id="A0A9N7TKJ4"/>
<comment type="caution">
    <text evidence="1">The sequence shown here is derived from an EMBL/GenBank/DDBJ whole genome shotgun (WGS) entry which is preliminary data.</text>
</comment>
<organism evidence="1 2">
    <name type="scientific">Pleuronectes platessa</name>
    <name type="common">European plaice</name>
    <dbReference type="NCBI Taxonomy" id="8262"/>
    <lineage>
        <taxon>Eukaryota</taxon>
        <taxon>Metazoa</taxon>
        <taxon>Chordata</taxon>
        <taxon>Craniata</taxon>
        <taxon>Vertebrata</taxon>
        <taxon>Euteleostomi</taxon>
        <taxon>Actinopterygii</taxon>
        <taxon>Neopterygii</taxon>
        <taxon>Teleostei</taxon>
        <taxon>Neoteleostei</taxon>
        <taxon>Acanthomorphata</taxon>
        <taxon>Carangaria</taxon>
        <taxon>Pleuronectiformes</taxon>
        <taxon>Pleuronectoidei</taxon>
        <taxon>Pleuronectidae</taxon>
        <taxon>Pleuronectes</taxon>
    </lineage>
</organism>